<keyword evidence="4" id="KW-1185">Reference proteome</keyword>
<keyword evidence="3" id="KW-0418">Kinase</keyword>
<feature type="region of interest" description="Disordered" evidence="1">
    <location>
        <begin position="1"/>
        <end position="27"/>
    </location>
</feature>
<dbReference type="GO" id="GO:0016301">
    <property type="term" value="F:kinase activity"/>
    <property type="evidence" value="ECO:0007669"/>
    <property type="project" value="UniProtKB-KW"/>
</dbReference>
<evidence type="ECO:0000259" key="2">
    <source>
        <dbReference type="Pfam" id="PF02887"/>
    </source>
</evidence>
<name>A0A836E850_9HYME</name>
<feature type="compositionally biased region" description="Polar residues" evidence="1">
    <location>
        <begin position="1"/>
        <end position="10"/>
    </location>
</feature>
<organism evidence="3 4">
    <name type="scientific">Acromyrmex insinuator</name>
    <dbReference type="NCBI Taxonomy" id="230686"/>
    <lineage>
        <taxon>Eukaryota</taxon>
        <taxon>Metazoa</taxon>
        <taxon>Ecdysozoa</taxon>
        <taxon>Arthropoda</taxon>
        <taxon>Hexapoda</taxon>
        <taxon>Insecta</taxon>
        <taxon>Pterygota</taxon>
        <taxon>Neoptera</taxon>
        <taxon>Endopterygota</taxon>
        <taxon>Hymenoptera</taxon>
        <taxon>Apocrita</taxon>
        <taxon>Aculeata</taxon>
        <taxon>Formicoidea</taxon>
        <taxon>Formicidae</taxon>
        <taxon>Myrmicinae</taxon>
        <taxon>Acromyrmex</taxon>
    </lineage>
</organism>
<evidence type="ECO:0000313" key="3">
    <source>
        <dbReference type="EMBL" id="KAG5305531.1"/>
    </source>
</evidence>
<feature type="non-terminal residue" evidence="3">
    <location>
        <position position="112"/>
    </location>
</feature>
<dbReference type="Gene3D" id="3.40.1380.20">
    <property type="entry name" value="Pyruvate kinase, C-terminal domain"/>
    <property type="match status" value="1"/>
</dbReference>
<accession>A0A836E850</accession>
<proteinExistence type="predicted"/>
<dbReference type="Proteomes" id="UP000667349">
    <property type="component" value="Unassembled WGS sequence"/>
</dbReference>
<evidence type="ECO:0000256" key="1">
    <source>
        <dbReference type="SAM" id="MobiDB-lite"/>
    </source>
</evidence>
<feature type="domain" description="Pyruvate kinase C-terminal" evidence="2">
    <location>
        <begin position="38"/>
        <end position="85"/>
    </location>
</feature>
<protein>
    <submittedName>
        <fullName evidence="3">KPYK kinase</fullName>
    </submittedName>
</protein>
<keyword evidence="3" id="KW-0808">Transferase</keyword>
<evidence type="ECO:0000313" key="4">
    <source>
        <dbReference type="Proteomes" id="UP000667349"/>
    </source>
</evidence>
<gene>
    <name evidence="3" type="primary">Pyk_3</name>
    <name evidence="3" type="ORF">G6Z75_0014051</name>
</gene>
<dbReference type="SUPFAM" id="SSF52935">
    <property type="entry name" value="PK C-terminal domain-like"/>
    <property type="match status" value="1"/>
</dbReference>
<dbReference type="InterPro" id="IPR015795">
    <property type="entry name" value="Pyrv_Knase_C"/>
</dbReference>
<dbReference type="InterPro" id="IPR036918">
    <property type="entry name" value="Pyrv_Knase_C_sf"/>
</dbReference>
<feature type="compositionally biased region" description="Basic and acidic residues" evidence="1">
    <location>
        <begin position="11"/>
        <end position="27"/>
    </location>
</feature>
<dbReference type="EMBL" id="JAANHZ010000890">
    <property type="protein sequence ID" value="KAG5305531.1"/>
    <property type="molecule type" value="Genomic_DNA"/>
</dbReference>
<feature type="non-terminal residue" evidence="3">
    <location>
        <position position="1"/>
    </location>
</feature>
<comment type="caution">
    <text evidence="3">The sequence shown here is derived from an EMBL/GenBank/DDBJ whole genome shotgun (WGS) entry which is preliminary data.</text>
</comment>
<dbReference type="Pfam" id="PF02887">
    <property type="entry name" value="PK_C"/>
    <property type="match status" value="1"/>
</dbReference>
<sequence>MKLRLTTSTNIKEKDRRRTSEARDHSKEGARRLFPLIDWMKDVDVRVQYGLNFGKSRGFIKIGDSVIVVTGWRQGSGFTNTLRVVYVEHEFIKEDPACTVYSDTDSYENLLK</sequence>
<reference evidence="3" key="1">
    <citation type="submission" date="2020-02" db="EMBL/GenBank/DDBJ databases">
        <title>Relaxed selection underlies rapid genomic changes in the transitions from sociality to social parasitism in ants.</title>
        <authorList>
            <person name="Bi X."/>
        </authorList>
    </citation>
    <scope>NUCLEOTIDE SEQUENCE</scope>
    <source>
        <strain evidence="3">BGI-DK2013a</strain>
        <tissue evidence="3">Whole body</tissue>
    </source>
</reference>
<dbReference type="AlphaFoldDB" id="A0A836E850"/>